<organism evidence="1 2">
    <name type="scientific">Chelatococcus sambhunathii</name>
    <dbReference type="NCBI Taxonomy" id="363953"/>
    <lineage>
        <taxon>Bacteria</taxon>
        <taxon>Pseudomonadati</taxon>
        <taxon>Pseudomonadota</taxon>
        <taxon>Alphaproteobacteria</taxon>
        <taxon>Hyphomicrobiales</taxon>
        <taxon>Chelatococcaceae</taxon>
        <taxon>Chelatococcus</taxon>
    </lineage>
</organism>
<protein>
    <submittedName>
        <fullName evidence="1">Uncharacterized protein</fullName>
    </submittedName>
</protein>
<evidence type="ECO:0000313" key="2">
    <source>
        <dbReference type="Proteomes" id="UP001181622"/>
    </source>
</evidence>
<comment type="caution">
    <text evidence="1">The sequence shown here is derived from an EMBL/GenBank/DDBJ whole genome shotgun (WGS) entry which is preliminary data.</text>
</comment>
<evidence type="ECO:0000313" key="1">
    <source>
        <dbReference type="EMBL" id="MDR4305883.1"/>
    </source>
</evidence>
<accession>A0ABU1DCQ3</accession>
<dbReference type="Proteomes" id="UP001181622">
    <property type="component" value="Unassembled WGS sequence"/>
</dbReference>
<reference evidence="1" key="1">
    <citation type="submission" date="2020-10" db="EMBL/GenBank/DDBJ databases">
        <authorList>
            <person name="Abbas A."/>
            <person name="Razzaq R."/>
            <person name="Waqas M."/>
            <person name="Abbas N."/>
            <person name="Nielsen T.K."/>
            <person name="Hansen L.H."/>
            <person name="Hussain S."/>
            <person name="Shahid M."/>
        </authorList>
    </citation>
    <scope>NUCLEOTIDE SEQUENCE</scope>
    <source>
        <strain evidence="1">S14</strain>
    </source>
</reference>
<sequence>MTAEIVALADAGAWEDPRVATASMPLCFHMSYEPIETLRFVEQGEPDRFFKPNGLWISDESDYGWSHWTADVGFYRRHGRPRHSYSVRIKPGSDVLWIKDQAQLVRFEQEFDRYFGTLDGFRYRIDWARVAERFQGILITPHLWECRWGSSLWYSAWNCASGCIWDPEAIAEITKIEAFPKLPRQAAA</sequence>
<dbReference type="RefSeq" id="WP_309389260.1">
    <property type="nucleotide sequence ID" value="NZ_JADBEO010000007.1"/>
</dbReference>
<keyword evidence="2" id="KW-1185">Reference proteome</keyword>
<name>A0ABU1DCQ3_9HYPH</name>
<proteinExistence type="predicted"/>
<gene>
    <name evidence="1" type="ORF">IHQ68_04485</name>
</gene>
<dbReference type="EMBL" id="JADBEO010000007">
    <property type="protein sequence ID" value="MDR4305883.1"/>
    <property type="molecule type" value="Genomic_DNA"/>
</dbReference>